<dbReference type="InterPro" id="IPR025875">
    <property type="entry name" value="Leu-rich_rpt_4"/>
</dbReference>
<dbReference type="Proteomes" id="UP000245872">
    <property type="component" value="Chromosome"/>
</dbReference>
<dbReference type="InterPro" id="IPR001611">
    <property type="entry name" value="Leu-rich_rpt"/>
</dbReference>
<proteinExistence type="predicted"/>
<keyword evidence="2" id="KW-0677">Repeat</keyword>
<evidence type="ECO:0000256" key="1">
    <source>
        <dbReference type="ARBA" id="ARBA00022614"/>
    </source>
</evidence>
<evidence type="ECO:0000256" key="2">
    <source>
        <dbReference type="ARBA" id="ARBA00022737"/>
    </source>
</evidence>
<reference evidence="3 4" key="1">
    <citation type="submission" date="2018-05" db="EMBL/GenBank/DDBJ databases">
        <title>Candidatus Cardinium hertigii Genome Assembly.</title>
        <authorList>
            <person name="Showmaker K.C."/>
            <person name="Walden K.O."/>
            <person name="Fields C.J."/>
            <person name="Lambert K.N."/>
            <person name="Hudson M.E."/>
        </authorList>
    </citation>
    <scope>NUCLEOTIDE SEQUENCE [LARGE SCALE GENOMIC DNA]</scope>
    <source>
        <strain evidence="4">cHgTN10</strain>
    </source>
</reference>
<keyword evidence="1" id="KW-0433">Leucine-rich repeat</keyword>
<dbReference type="PROSITE" id="PS51450">
    <property type="entry name" value="LRR"/>
    <property type="match status" value="2"/>
</dbReference>
<protein>
    <recommendedName>
        <fullName evidence="5">Leucine-rich repeat domain-containing protein</fullName>
    </recommendedName>
</protein>
<evidence type="ECO:0008006" key="5">
    <source>
        <dbReference type="Google" id="ProtNLM"/>
    </source>
</evidence>
<sequence>MIDQKPFRRPFTDLIIEGKVKVNKDTLRILFQKLDDGVIYSLKYLCISGNQLTSIEIPSLPKLENLNLSFNQLRSVNGLLSLSRLIELNIGDNQLTSIEIPSL</sequence>
<dbReference type="SUPFAM" id="SSF52058">
    <property type="entry name" value="L domain-like"/>
    <property type="match status" value="1"/>
</dbReference>
<dbReference type="InterPro" id="IPR050836">
    <property type="entry name" value="SDS22/Internalin_LRR"/>
</dbReference>
<name>A0A2Z3L8M3_9BACT</name>
<dbReference type="Gene3D" id="3.80.10.10">
    <property type="entry name" value="Ribonuclease Inhibitor"/>
    <property type="match status" value="1"/>
</dbReference>
<dbReference type="AlphaFoldDB" id="A0A2Z3L8M3"/>
<gene>
    <name evidence="3" type="ORF">DK880_00617</name>
</gene>
<dbReference type="KEGG" id="cher:DK880_00617"/>
<dbReference type="PANTHER" id="PTHR46652:SF3">
    <property type="entry name" value="LEUCINE-RICH REPEAT-CONTAINING PROTEIN 9"/>
    <property type="match status" value="1"/>
</dbReference>
<accession>A0A2Z3L8M3</accession>
<dbReference type="InterPro" id="IPR032675">
    <property type="entry name" value="LRR_dom_sf"/>
</dbReference>
<dbReference type="PANTHER" id="PTHR46652">
    <property type="entry name" value="LEUCINE-RICH REPEAT AND IQ DOMAIN-CONTAINING PROTEIN 1-RELATED"/>
    <property type="match status" value="1"/>
</dbReference>
<organism evidence="3 4">
    <name type="scientific">Candidatus Cardinium hertigii</name>
    <dbReference type="NCBI Taxonomy" id="247481"/>
    <lineage>
        <taxon>Bacteria</taxon>
        <taxon>Pseudomonadati</taxon>
        <taxon>Bacteroidota</taxon>
        <taxon>Cytophagia</taxon>
        <taxon>Cytophagales</taxon>
        <taxon>Amoebophilaceae</taxon>
        <taxon>Candidatus Cardinium</taxon>
    </lineage>
</organism>
<dbReference type="Pfam" id="PF12799">
    <property type="entry name" value="LRR_4"/>
    <property type="match status" value="1"/>
</dbReference>
<evidence type="ECO:0000313" key="3">
    <source>
        <dbReference type="EMBL" id="AWN81933.1"/>
    </source>
</evidence>
<evidence type="ECO:0000313" key="4">
    <source>
        <dbReference type="Proteomes" id="UP000245872"/>
    </source>
</evidence>
<dbReference type="RefSeq" id="WP_109997338.1">
    <property type="nucleotide sequence ID" value="NZ_CP029619.1"/>
</dbReference>
<dbReference type="EMBL" id="CP029619">
    <property type="protein sequence ID" value="AWN81933.1"/>
    <property type="molecule type" value="Genomic_DNA"/>
</dbReference>
<keyword evidence="4" id="KW-1185">Reference proteome</keyword>